<dbReference type="Gene3D" id="2.40.50.140">
    <property type="entry name" value="Nucleic acid-binding proteins"/>
    <property type="match status" value="1"/>
</dbReference>
<dbReference type="InterPro" id="IPR048670">
    <property type="entry name" value="IF5A-like_N"/>
</dbReference>
<feature type="domain" description="Translation initiation factor 5A C-terminal" evidence="2">
    <location>
        <begin position="200"/>
        <end position="270"/>
    </location>
</feature>
<dbReference type="InterPro" id="IPR012340">
    <property type="entry name" value="NA-bd_OB-fold"/>
</dbReference>
<keyword evidence="4" id="KW-1185">Reference proteome</keyword>
<dbReference type="Proteomes" id="UP001237642">
    <property type="component" value="Unassembled WGS sequence"/>
</dbReference>
<name>A0AAD8I115_9APIA</name>
<dbReference type="GO" id="GO:0003723">
    <property type="term" value="F:RNA binding"/>
    <property type="evidence" value="ECO:0007669"/>
    <property type="project" value="InterPro"/>
</dbReference>
<dbReference type="SUPFAM" id="SSF50104">
    <property type="entry name" value="Translation proteins SH3-like domain"/>
    <property type="match status" value="1"/>
</dbReference>
<dbReference type="GO" id="GO:0045905">
    <property type="term" value="P:positive regulation of translational termination"/>
    <property type="evidence" value="ECO:0007669"/>
    <property type="project" value="InterPro"/>
</dbReference>
<dbReference type="Pfam" id="PF21485">
    <property type="entry name" value="IF5A-like_N"/>
    <property type="match status" value="1"/>
</dbReference>
<evidence type="ECO:0000313" key="4">
    <source>
        <dbReference type="Proteomes" id="UP001237642"/>
    </source>
</evidence>
<reference evidence="3" key="2">
    <citation type="submission" date="2023-05" db="EMBL/GenBank/DDBJ databases">
        <authorList>
            <person name="Schelkunov M.I."/>
        </authorList>
    </citation>
    <scope>NUCLEOTIDE SEQUENCE</scope>
    <source>
        <strain evidence="3">Hsosn_3</strain>
        <tissue evidence="3">Leaf</tissue>
    </source>
</reference>
<dbReference type="PANTHER" id="PTHR11673">
    <property type="entry name" value="TRANSLATION INITIATION FACTOR 5A FAMILY MEMBER"/>
    <property type="match status" value="1"/>
</dbReference>
<dbReference type="AlphaFoldDB" id="A0AAD8I115"/>
<dbReference type="InterPro" id="IPR008991">
    <property type="entry name" value="Translation_prot_SH3-like_sf"/>
</dbReference>
<dbReference type="GO" id="GO:0045901">
    <property type="term" value="P:positive regulation of translational elongation"/>
    <property type="evidence" value="ECO:0007669"/>
    <property type="project" value="InterPro"/>
</dbReference>
<dbReference type="InterPro" id="IPR020189">
    <property type="entry name" value="IF5A_C"/>
</dbReference>
<dbReference type="GO" id="GO:0043022">
    <property type="term" value="F:ribosome binding"/>
    <property type="evidence" value="ECO:0007669"/>
    <property type="project" value="InterPro"/>
</dbReference>
<dbReference type="EMBL" id="JAUIZM010000007">
    <property type="protein sequence ID" value="KAK1376688.1"/>
    <property type="molecule type" value="Genomic_DNA"/>
</dbReference>
<comment type="function">
    <text evidence="1">Translation factor that promotes translation elongation and termination, particularly upon ribosome stalling at specific amino acid sequence contexts. Binds between the exit (E) and peptidyl (P) site of the ribosome and promotes rescue of stalled ribosome: specifically required for efficient translation of polyproline-containing peptides as well as other motifs that stall the ribosome. Acts as a ribosome quality control (RQC) cofactor by joining the RQC complex to facilitate peptidyl transfer during CAT tailing step.</text>
</comment>
<evidence type="ECO:0000256" key="1">
    <source>
        <dbReference type="ARBA" id="ARBA00045610"/>
    </source>
</evidence>
<evidence type="ECO:0000259" key="2">
    <source>
        <dbReference type="SMART" id="SM01376"/>
    </source>
</evidence>
<reference evidence="3" key="1">
    <citation type="submission" date="2023-02" db="EMBL/GenBank/DDBJ databases">
        <title>Genome of toxic invasive species Heracleum sosnowskyi carries increased number of genes despite the absence of recent whole-genome duplications.</title>
        <authorList>
            <person name="Schelkunov M."/>
            <person name="Shtratnikova V."/>
            <person name="Makarenko M."/>
            <person name="Klepikova A."/>
            <person name="Omelchenko D."/>
            <person name="Novikova G."/>
            <person name="Obukhova E."/>
            <person name="Bogdanov V."/>
            <person name="Penin A."/>
            <person name="Logacheva M."/>
        </authorList>
    </citation>
    <scope>NUCLEOTIDE SEQUENCE</scope>
    <source>
        <strain evidence="3">Hsosn_3</strain>
        <tissue evidence="3">Leaf</tissue>
    </source>
</reference>
<proteinExistence type="predicted"/>
<dbReference type="InterPro" id="IPR001884">
    <property type="entry name" value="IF5A-like"/>
</dbReference>
<organism evidence="3 4">
    <name type="scientific">Heracleum sosnowskyi</name>
    <dbReference type="NCBI Taxonomy" id="360622"/>
    <lineage>
        <taxon>Eukaryota</taxon>
        <taxon>Viridiplantae</taxon>
        <taxon>Streptophyta</taxon>
        <taxon>Embryophyta</taxon>
        <taxon>Tracheophyta</taxon>
        <taxon>Spermatophyta</taxon>
        <taxon>Magnoliopsida</taxon>
        <taxon>eudicotyledons</taxon>
        <taxon>Gunneridae</taxon>
        <taxon>Pentapetalae</taxon>
        <taxon>asterids</taxon>
        <taxon>campanulids</taxon>
        <taxon>Apiales</taxon>
        <taxon>Apiaceae</taxon>
        <taxon>Apioideae</taxon>
        <taxon>apioid superclade</taxon>
        <taxon>Tordylieae</taxon>
        <taxon>Tordyliinae</taxon>
        <taxon>Heracleum</taxon>
    </lineage>
</organism>
<dbReference type="Pfam" id="PF01287">
    <property type="entry name" value="eIF-5a"/>
    <property type="match status" value="1"/>
</dbReference>
<gene>
    <name evidence="3" type="ORF">POM88_032881</name>
</gene>
<accession>A0AAD8I115</accession>
<dbReference type="InterPro" id="IPR014722">
    <property type="entry name" value="Rib_uL2_dom2"/>
</dbReference>
<evidence type="ECO:0000313" key="3">
    <source>
        <dbReference type="EMBL" id="KAK1376688.1"/>
    </source>
</evidence>
<sequence>MLGTDFMEASNKKHVKNIKEVVNDCGVGWPILVEIDKKEISEIKEVANACEVEGEGDEKLVDDRNSVRVEMKEIPDIKEAVNVCEVEGYYKPVDDMQTADSIGCNINVMANKIRDRDLWGDESVQNYPPNGFKPETRTLVKQVDDLIVTSFVCVKGNPCKIVEIRTPTDAAKRQFIAIDIFNGKVYKATFPLSGDCLVPIVTLSDYKLVYICEKDSQVILLDDKGRKKCNLKLPTDEALLSQIKFEFAEGKDVFVSVVSAMGKEQIIAATRKSLLQRYYPKVT</sequence>
<dbReference type="Gene3D" id="2.30.30.30">
    <property type="match status" value="1"/>
</dbReference>
<protein>
    <recommendedName>
        <fullName evidence="2">Translation initiation factor 5A C-terminal domain-containing protein</fullName>
    </recommendedName>
</protein>
<comment type="caution">
    <text evidence="3">The sequence shown here is derived from an EMBL/GenBank/DDBJ whole genome shotgun (WGS) entry which is preliminary data.</text>
</comment>
<dbReference type="SMART" id="SM01376">
    <property type="entry name" value="eIF-5a"/>
    <property type="match status" value="1"/>
</dbReference>
<dbReference type="SUPFAM" id="SSF50249">
    <property type="entry name" value="Nucleic acid-binding proteins"/>
    <property type="match status" value="1"/>
</dbReference>
<dbReference type="GO" id="GO:0003746">
    <property type="term" value="F:translation elongation factor activity"/>
    <property type="evidence" value="ECO:0007669"/>
    <property type="project" value="InterPro"/>
</dbReference>